<proteinExistence type="predicted"/>
<evidence type="ECO:0000313" key="1">
    <source>
        <dbReference type="EMBL" id="KAH7999765.1"/>
    </source>
</evidence>
<protein>
    <submittedName>
        <fullName evidence="1">Uncharacterized protein</fullName>
    </submittedName>
</protein>
<accession>A0ACB8F4T9</accession>
<dbReference type="EMBL" id="CM037618">
    <property type="protein sequence ID" value="KAH7999765.1"/>
    <property type="molecule type" value="Genomic_DNA"/>
</dbReference>
<organism evidence="1 2">
    <name type="scientific">Sphaerodactylus townsendi</name>
    <dbReference type="NCBI Taxonomy" id="933632"/>
    <lineage>
        <taxon>Eukaryota</taxon>
        <taxon>Metazoa</taxon>
        <taxon>Chordata</taxon>
        <taxon>Craniata</taxon>
        <taxon>Vertebrata</taxon>
        <taxon>Euteleostomi</taxon>
        <taxon>Lepidosauria</taxon>
        <taxon>Squamata</taxon>
        <taxon>Bifurcata</taxon>
        <taxon>Gekkota</taxon>
        <taxon>Sphaerodactylidae</taxon>
        <taxon>Sphaerodactylus</taxon>
    </lineage>
</organism>
<keyword evidence="2" id="KW-1185">Reference proteome</keyword>
<evidence type="ECO:0000313" key="2">
    <source>
        <dbReference type="Proteomes" id="UP000827872"/>
    </source>
</evidence>
<comment type="caution">
    <text evidence="1">The sequence shown here is derived from an EMBL/GenBank/DDBJ whole genome shotgun (WGS) entry which is preliminary data.</text>
</comment>
<name>A0ACB8F4T9_9SAUR</name>
<gene>
    <name evidence="1" type="ORF">K3G42_018712</name>
</gene>
<reference evidence="1" key="1">
    <citation type="submission" date="2021-08" db="EMBL/GenBank/DDBJ databases">
        <title>The first chromosome-level gecko genome reveals the dynamic sex chromosomes of Neotropical dwarf geckos (Sphaerodactylidae: Sphaerodactylus).</title>
        <authorList>
            <person name="Pinto B.J."/>
            <person name="Keating S.E."/>
            <person name="Gamble T."/>
        </authorList>
    </citation>
    <scope>NUCLEOTIDE SEQUENCE</scope>
    <source>
        <strain evidence="1">TG3544</strain>
    </source>
</reference>
<dbReference type="Proteomes" id="UP000827872">
    <property type="component" value="Linkage Group LG05"/>
</dbReference>
<sequence length="109" mass="12447">MSVRQYSFKEKGASRRWFQTKYRHALRHHLLTIIQSCFNLLAHPNSIVKLIAFMISPSTWSLLIPAAKQGDFLITEHGNTCEQISIFVCLFVCLFVCVGNSYHSNTGNI</sequence>